<dbReference type="GO" id="GO:0009360">
    <property type="term" value="C:DNA polymerase III complex"/>
    <property type="evidence" value="ECO:0007669"/>
    <property type="project" value="InterPro"/>
</dbReference>
<dbReference type="Pfam" id="PF13177">
    <property type="entry name" value="DNA_pol3_delta2"/>
    <property type="match status" value="1"/>
</dbReference>
<accession>A0A8I0GDA9</accession>
<keyword evidence="8" id="KW-0862">Zinc</keyword>
<evidence type="ECO:0000256" key="3">
    <source>
        <dbReference type="ARBA" id="ARBA00022679"/>
    </source>
</evidence>
<dbReference type="InterPro" id="IPR003593">
    <property type="entry name" value="AAA+_ATPase"/>
</dbReference>
<feature type="region of interest" description="Disordered" evidence="12">
    <location>
        <begin position="808"/>
        <end position="841"/>
    </location>
</feature>
<feature type="compositionally biased region" description="Low complexity" evidence="12">
    <location>
        <begin position="405"/>
        <end position="423"/>
    </location>
</feature>
<feature type="compositionally biased region" description="Polar residues" evidence="12">
    <location>
        <begin position="427"/>
        <end position="446"/>
    </location>
</feature>
<evidence type="ECO:0000256" key="7">
    <source>
        <dbReference type="ARBA" id="ARBA00022741"/>
    </source>
</evidence>
<protein>
    <recommendedName>
        <fullName evidence="2">DNA-directed DNA polymerase</fullName>
        <ecNumber evidence="2">2.7.7.7</ecNumber>
    </recommendedName>
</protein>
<feature type="compositionally biased region" description="Basic and acidic residues" evidence="12">
    <location>
        <begin position="572"/>
        <end position="585"/>
    </location>
</feature>
<dbReference type="RefSeq" id="WP_191071911.1">
    <property type="nucleotide sequence ID" value="NZ_CP060506.1"/>
</dbReference>
<dbReference type="Gene3D" id="1.10.8.60">
    <property type="match status" value="1"/>
</dbReference>
<dbReference type="FunFam" id="3.40.50.300:FF:000014">
    <property type="entry name" value="DNA polymerase III subunit gamma/tau"/>
    <property type="match status" value="1"/>
</dbReference>
<evidence type="ECO:0000256" key="5">
    <source>
        <dbReference type="ARBA" id="ARBA00022705"/>
    </source>
</evidence>
<evidence type="ECO:0000256" key="10">
    <source>
        <dbReference type="ARBA" id="ARBA00022932"/>
    </source>
</evidence>
<gene>
    <name evidence="14" type="ORF">H8R10_06595</name>
</gene>
<name>A0A8I0GDA9_9ACTO</name>
<dbReference type="PANTHER" id="PTHR11669:SF0">
    <property type="entry name" value="PROTEIN STICHEL-LIKE 2"/>
    <property type="match status" value="1"/>
</dbReference>
<keyword evidence="4" id="KW-0548">Nucleotidyltransferase</keyword>
<evidence type="ECO:0000313" key="14">
    <source>
        <dbReference type="EMBL" id="MBD3689891.1"/>
    </source>
</evidence>
<comment type="caution">
    <text evidence="14">The sequence shown here is derived from an EMBL/GenBank/DDBJ whole genome shotgun (WGS) entry which is preliminary data.</text>
</comment>
<dbReference type="PANTHER" id="PTHR11669">
    <property type="entry name" value="REPLICATION FACTOR C / DNA POLYMERASE III GAMMA-TAU SUBUNIT"/>
    <property type="match status" value="1"/>
</dbReference>
<dbReference type="Pfam" id="PF22608">
    <property type="entry name" value="DNAX_ATPase_lid"/>
    <property type="match status" value="1"/>
</dbReference>
<evidence type="ECO:0000256" key="1">
    <source>
        <dbReference type="ARBA" id="ARBA00006360"/>
    </source>
</evidence>
<dbReference type="InterPro" id="IPR050238">
    <property type="entry name" value="DNA_Rep/Repair_Clamp_Loader"/>
</dbReference>
<dbReference type="GO" id="GO:0005524">
    <property type="term" value="F:ATP binding"/>
    <property type="evidence" value="ECO:0007669"/>
    <property type="project" value="UniProtKB-KW"/>
</dbReference>
<comment type="similarity">
    <text evidence="1">Belongs to the DnaX/STICHEL family.</text>
</comment>
<dbReference type="AlphaFoldDB" id="A0A8I0GDA9"/>
<dbReference type="GO" id="GO:0003677">
    <property type="term" value="F:DNA binding"/>
    <property type="evidence" value="ECO:0007669"/>
    <property type="project" value="InterPro"/>
</dbReference>
<evidence type="ECO:0000256" key="6">
    <source>
        <dbReference type="ARBA" id="ARBA00022723"/>
    </source>
</evidence>
<feature type="domain" description="AAA+ ATPase" evidence="13">
    <location>
        <begin position="36"/>
        <end position="180"/>
    </location>
</feature>
<keyword evidence="6" id="KW-0479">Metal-binding</keyword>
<evidence type="ECO:0000256" key="12">
    <source>
        <dbReference type="SAM" id="MobiDB-lite"/>
    </source>
</evidence>
<dbReference type="SUPFAM" id="SSF52540">
    <property type="entry name" value="P-loop containing nucleoside triphosphate hydrolases"/>
    <property type="match status" value="1"/>
</dbReference>
<dbReference type="Gene3D" id="3.40.50.300">
    <property type="entry name" value="P-loop containing nucleotide triphosphate hydrolases"/>
    <property type="match status" value="1"/>
</dbReference>
<dbReference type="InterPro" id="IPR027417">
    <property type="entry name" value="P-loop_NTPase"/>
</dbReference>
<evidence type="ECO:0000256" key="11">
    <source>
        <dbReference type="ARBA" id="ARBA00049244"/>
    </source>
</evidence>
<dbReference type="InterPro" id="IPR022754">
    <property type="entry name" value="DNA_pol_III_gamma-3"/>
</dbReference>
<dbReference type="GO" id="GO:0006261">
    <property type="term" value="P:DNA-templated DNA replication"/>
    <property type="evidence" value="ECO:0007669"/>
    <property type="project" value="TreeGrafter"/>
</dbReference>
<feature type="region of interest" description="Disordered" evidence="12">
    <location>
        <begin position="670"/>
        <end position="782"/>
    </location>
</feature>
<dbReference type="InterPro" id="IPR008921">
    <property type="entry name" value="DNA_pol3_clamp-load_cplx_C"/>
</dbReference>
<keyword evidence="9" id="KW-0067">ATP-binding</keyword>
<dbReference type="EC" id="2.7.7.7" evidence="2"/>
<dbReference type="NCBIfam" id="TIGR02397">
    <property type="entry name" value="dnaX_nterm"/>
    <property type="match status" value="1"/>
</dbReference>
<feature type="compositionally biased region" description="Acidic residues" evidence="12">
    <location>
        <begin position="819"/>
        <end position="835"/>
    </location>
</feature>
<evidence type="ECO:0000256" key="4">
    <source>
        <dbReference type="ARBA" id="ARBA00022695"/>
    </source>
</evidence>
<dbReference type="EMBL" id="JACRUO010000001">
    <property type="protein sequence ID" value="MBD3689891.1"/>
    <property type="molecule type" value="Genomic_DNA"/>
</dbReference>
<dbReference type="SMART" id="SM00382">
    <property type="entry name" value="AAA"/>
    <property type="match status" value="1"/>
</dbReference>
<dbReference type="GO" id="GO:0003887">
    <property type="term" value="F:DNA-directed DNA polymerase activity"/>
    <property type="evidence" value="ECO:0007669"/>
    <property type="project" value="UniProtKB-KW"/>
</dbReference>
<keyword evidence="15" id="KW-1185">Reference proteome</keyword>
<organism evidence="14 15">
    <name type="scientific">Nanchangia anserum</name>
    <dbReference type="NCBI Taxonomy" id="2692125"/>
    <lineage>
        <taxon>Bacteria</taxon>
        <taxon>Bacillati</taxon>
        <taxon>Actinomycetota</taxon>
        <taxon>Actinomycetes</taxon>
        <taxon>Actinomycetales</taxon>
        <taxon>Actinomycetaceae</taxon>
        <taxon>Nanchangia</taxon>
    </lineage>
</organism>
<feature type="compositionally biased region" description="Polar residues" evidence="12">
    <location>
        <begin position="699"/>
        <end position="712"/>
    </location>
</feature>
<evidence type="ECO:0000256" key="8">
    <source>
        <dbReference type="ARBA" id="ARBA00022833"/>
    </source>
</evidence>
<evidence type="ECO:0000259" key="13">
    <source>
        <dbReference type="SMART" id="SM00382"/>
    </source>
</evidence>
<keyword evidence="3" id="KW-0808">Transferase</keyword>
<feature type="region of interest" description="Disordered" evidence="12">
    <location>
        <begin position="373"/>
        <end position="591"/>
    </location>
</feature>
<evidence type="ECO:0000256" key="2">
    <source>
        <dbReference type="ARBA" id="ARBA00012417"/>
    </source>
</evidence>
<dbReference type="InterPro" id="IPR045085">
    <property type="entry name" value="HLD_clamp_pol_III_gamma_tau"/>
</dbReference>
<sequence length="868" mass="91945">MSTALYRRYRPDTFAQVIGQEHVTQPLMAALRGGRINHAYLFSGPRGCGKTTSARIMARCLNCAEGPTDVPCGTCDSCRELATGGGGALDVVEIDAASHNGVDDARELRERAAFAPVRDRYKIFILDEAHMVTSAGFNALLKIVEEPPEHVLFIFATTEPEKVIGTIRSRTHHYPFRLVPPETMGEYLEHLCAEEDVRLDGGVAPLIVRAGGGSVRDSLSILDQLIAGSEDRVVEYQRAVALLGYTDQAILARAVDAIADADAPELFGLIEESISSGHDPRRLVEDLLQRLRDLVVIALAGEDARAVFAAVSEDEFAQMHAQAQSIGPRALTHAADLANQALTAMVGATSPRLHLEILAAKLLLPIAPAVAASPHAADSREDEGTPKASSGADVRDYLAQRRAARAANQQSAAQPPSPAGAGPVRWENTTDQSATATDQSAENGSLSEGEATVEAHVDDGTRRDLDGPDGGSGHVQRPEKAGSSAQKDETAPDDTVPAREHDDARGATASSEGRDEEAAAAHGAQQPVGEPEGKPAVSLDVPPARDDEAARNAREPELPPQHPTSRSSEQTPGKRESVETPRVAHPDAQWAQLSDQVTQRWNEVLSALERISKVTWMRVKSTAEIGAVSEETLTLVFQSEGSAQQFSQGPHPGRVADAVNNVLGVKLEVRGVTGNGGENIPTPRRSDSPVNAPVVADRSLSQTPSGPSQRAQDTGWPEPATPPVPAPSDRTTSASGGTWPETAAIPQSAAIAELKNSDESQPAAYNDPHPAESGQAAGDAETLVARGGLYAVATPEDDGEDQWILDEAEVSQHDQREASDDEVDLDDTVPLEEEPTDHMSGVAVLSEVLGGTVVDEIPLNDSSSQSAH</sequence>
<dbReference type="Pfam" id="PF12169">
    <property type="entry name" value="DNA_pol3_gamma3"/>
    <property type="match status" value="1"/>
</dbReference>
<dbReference type="GO" id="GO:0046872">
    <property type="term" value="F:metal ion binding"/>
    <property type="evidence" value="ECO:0007669"/>
    <property type="project" value="UniProtKB-KW"/>
</dbReference>
<keyword evidence="7" id="KW-0547">Nucleotide-binding</keyword>
<dbReference type="CDD" id="cd18137">
    <property type="entry name" value="HLD_clamp_pol_III_gamma_tau"/>
    <property type="match status" value="1"/>
</dbReference>
<dbReference type="InterPro" id="IPR012763">
    <property type="entry name" value="DNA_pol_III_sug/sutau_N"/>
</dbReference>
<feature type="compositionally biased region" description="Basic and acidic residues" evidence="12">
    <location>
        <begin position="453"/>
        <end position="466"/>
    </location>
</feature>
<keyword evidence="10" id="KW-0239">DNA-directed DNA polymerase</keyword>
<dbReference type="Proteomes" id="UP000627538">
    <property type="component" value="Unassembled WGS sequence"/>
</dbReference>
<dbReference type="CDD" id="cd00009">
    <property type="entry name" value="AAA"/>
    <property type="match status" value="1"/>
</dbReference>
<evidence type="ECO:0000313" key="15">
    <source>
        <dbReference type="Proteomes" id="UP000627538"/>
    </source>
</evidence>
<evidence type="ECO:0000256" key="9">
    <source>
        <dbReference type="ARBA" id="ARBA00022840"/>
    </source>
</evidence>
<reference evidence="14 15" key="1">
    <citation type="submission" date="2020-08" db="EMBL/GenBank/DDBJ databases">
        <title>Winkia gen. nov., sp. nov., isolated from faeces of the Anser albifrons in China.</title>
        <authorList>
            <person name="Liu Q."/>
        </authorList>
    </citation>
    <scope>NUCLEOTIDE SEQUENCE [LARGE SCALE GENOMIC DNA]</scope>
    <source>
        <strain evidence="14 15">C62</strain>
    </source>
</reference>
<comment type="catalytic activity">
    <reaction evidence="11">
        <text>DNA(n) + a 2'-deoxyribonucleoside 5'-triphosphate = DNA(n+1) + diphosphate</text>
        <dbReference type="Rhea" id="RHEA:22508"/>
        <dbReference type="Rhea" id="RHEA-COMP:17339"/>
        <dbReference type="Rhea" id="RHEA-COMP:17340"/>
        <dbReference type="ChEBI" id="CHEBI:33019"/>
        <dbReference type="ChEBI" id="CHEBI:61560"/>
        <dbReference type="ChEBI" id="CHEBI:173112"/>
        <dbReference type="EC" id="2.7.7.7"/>
    </reaction>
</comment>
<keyword evidence="5" id="KW-0235">DNA replication</keyword>
<dbReference type="Gene3D" id="1.20.272.10">
    <property type="match status" value="1"/>
</dbReference>
<feature type="compositionally biased region" description="Basic and acidic residues" evidence="12">
    <location>
        <begin position="476"/>
        <end position="505"/>
    </location>
</feature>
<feature type="compositionally biased region" description="Basic and acidic residues" evidence="12">
    <location>
        <begin position="543"/>
        <end position="557"/>
    </location>
</feature>
<proteinExistence type="inferred from homology"/>
<dbReference type="SUPFAM" id="SSF48019">
    <property type="entry name" value="post-AAA+ oligomerization domain-like"/>
    <property type="match status" value="1"/>
</dbReference>
<dbReference type="NCBIfam" id="NF005846">
    <property type="entry name" value="PRK07764.1-6"/>
    <property type="match status" value="1"/>
</dbReference>